<evidence type="ECO:0000313" key="1">
    <source>
        <dbReference type="EMBL" id="GIX96737.1"/>
    </source>
</evidence>
<protein>
    <submittedName>
        <fullName evidence="1">Uncharacterized protein</fullName>
    </submittedName>
</protein>
<name>A0AAV4PH44_9ARAC</name>
<sequence length="91" mass="10482">MLKIQLVVEKLCPATTEITSVRKIPMIALRPSYPPSQKCDRNNPVLKARISSSKTLQDRFMHRADAICLPKIHLRNLLPWGELNTRMFLNL</sequence>
<dbReference type="EMBL" id="BPLQ01002964">
    <property type="protein sequence ID" value="GIX96737.1"/>
    <property type="molecule type" value="Genomic_DNA"/>
</dbReference>
<comment type="caution">
    <text evidence="1">The sequence shown here is derived from an EMBL/GenBank/DDBJ whole genome shotgun (WGS) entry which is preliminary data.</text>
</comment>
<keyword evidence="2" id="KW-1185">Reference proteome</keyword>
<organism evidence="1 2">
    <name type="scientific">Caerostris darwini</name>
    <dbReference type="NCBI Taxonomy" id="1538125"/>
    <lineage>
        <taxon>Eukaryota</taxon>
        <taxon>Metazoa</taxon>
        <taxon>Ecdysozoa</taxon>
        <taxon>Arthropoda</taxon>
        <taxon>Chelicerata</taxon>
        <taxon>Arachnida</taxon>
        <taxon>Araneae</taxon>
        <taxon>Araneomorphae</taxon>
        <taxon>Entelegynae</taxon>
        <taxon>Araneoidea</taxon>
        <taxon>Araneidae</taxon>
        <taxon>Caerostris</taxon>
    </lineage>
</organism>
<reference evidence="1 2" key="1">
    <citation type="submission" date="2021-06" db="EMBL/GenBank/DDBJ databases">
        <title>Caerostris darwini draft genome.</title>
        <authorList>
            <person name="Kono N."/>
            <person name="Arakawa K."/>
        </authorList>
    </citation>
    <scope>NUCLEOTIDE SEQUENCE [LARGE SCALE GENOMIC DNA]</scope>
</reference>
<gene>
    <name evidence="1" type="ORF">CDAR_591651</name>
</gene>
<dbReference type="Proteomes" id="UP001054837">
    <property type="component" value="Unassembled WGS sequence"/>
</dbReference>
<accession>A0AAV4PH44</accession>
<proteinExistence type="predicted"/>
<evidence type="ECO:0000313" key="2">
    <source>
        <dbReference type="Proteomes" id="UP001054837"/>
    </source>
</evidence>
<dbReference type="AlphaFoldDB" id="A0AAV4PH44"/>